<evidence type="ECO:0000313" key="2">
    <source>
        <dbReference type="Proteomes" id="UP001060215"/>
    </source>
</evidence>
<accession>A0ACC0GQC3</accession>
<dbReference type="EMBL" id="CM045766">
    <property type="protein sequence ID" value="KAI8002798.1"/>
    <property type="molecule type" value="Genomic_DNA"/>
</dbReference>
<evidence type="ECO:0000313" key="1">
    <source>
        <dbReference type="EMBL" id="KAI8002798.1"/>
    </source>
</evidence>
<dbReference type="Proteomes" id="UP001060215">
    <property type="component" value="Chromosome 9"/>
</dbReference>
<name>A0ACC0GQC3_9ERIC</name>
<sequence>MNMPNGKCGGEGWRKPEETSTDEAKGNRLERVAKRKPLERIAKGKRSERVTESISYRVGAAGNVNNFHQCSI</sequence>
<keyword evidence="2" id="KW-1185">Reference proteome</keyword>
<proteinExistence type="predicted"/>
<protein>
    <submittedName>
        <fullName evidence="1">Uncharacterized protein</fullName>
    </submittedName>
</protein>
<organism evidence="1 2">
    <name type="scientific">Camellia lanceoleosa</name>
    <dbReference type="NCBI Taxonomy" id="1840588"/>
    <lineage>
        <taxon>Eukaryota</taxon>
        <taxon>Viridiplantae</taxon>
        <taxon>Streptophyta</taxon>
        <taxon>Embryophyta</taxon>
        <taxon>Tracheophyta</taxon>
        <taxon>Spermatophyta</taxon>
        <taxon>Magnoliopsida</taxon>
        <taxon>eudicotyledons</taxon>
        <taxon>Gunneridae</taxon>
        <taxon>Pentapetalae</taxon>
        <taxon>asterids</taxon>
        <taxon>Ericales</taxon>
        <taxon>Theaceae</taxon>
        <taxon>Camellia</taxon>
    </lineage>
</organism>
<reference evidence="1 2" key="1">
    <citation type="journal article" date="2022" name="Plant J.">
        <title>Chromosome-level genome of Camellia lanceoleosa provides a valuable resource for understanding genome evolution and self-incompatibility.</title>
        <authorList>
            <person name="Gong W."/>
            <person name="Xiao S."/>
            <person name="Wang L."/>
            <person name="Liao Z."/>
            <person name="Chang Y."/>
            <person name="Mo W."/>
            <person name="Hu G."/>
            <person name="Li W."/>
            <person name="Zhao G."/>
            <person name="Zhu H."/>
            <person name="Hu X."/>
            <person name="Ji K."/>
            <person name="Xiang X."/>
            <person name="Song Q."/>
            <person name="Yuan D."/>
            <person name="Jin S."/>
            <person name="Zhang L."/>
        </authorList>
    </citation>
    <scope>NUCLEOTIDE SEQUENCE [LARGE SCALE GENOMIC DNA]</scope>
    <source>
        <strain evidence="1">SQ_2022a</strain>
    </source>
</reference>
<comment type="caution">
    <text evidence="1">The sequence shown here is derived from an EMBL/GenBank/DDBJ whole genome shotgun (WGS) entry which is preliminary data.</text>
</comment>
<gene>
    <name evidence="1" type="ORF">LOK49_LG08G00762</name>
</gene>